<name>A0A147EWA3_MICTE</name>
<evidence type="ECO:0000313" key="4">
    <source>
        <dbReference type="EMBL" id="KTR93935.1"/>
    </source>
</evidence>
<dbReference type="RefSeq" id="WP_058624026.1">
    <property type="nucleotide sequence ID" value="NZ_LDRT01000068.1"/>
</dbReference>
<feature type="domain" description="Ketoreductase" evidence="3">
    <location>
        <begin position="6"/>
        <end position="184"/>
    </location>
</feature>
<dbReference type="InterPro" id="IPR002347">
    <property type="entry name" value="SDR_fam"/>
</dbReference>
<dbReference type="PATRIC" id="fig|2033.6.peg.3269"/>
<dbReference type="AlphaFoldDB" id="A0A147EWA3"/>
<evidence type="ECO:0000259" key="3">
    <source>
        <dbReference type="SMART" id="SM00822"/>
    </source>
</evidence>
<protein>
    <recommendedName>
        <fullName evidence="3">Ketoreductase domain-containing protein</fullName>
    </recommendedName>
</protein>
<dbReference type="Gene3D" id="3.40.50.720">
    <property type="entry name" value="NAD(P)-binding Rossmann-like Domain"/>
    <property type="match status" value="1"/>
</dbReference>
<dbReference type="PRINTS" id="PR00080">
    <property type="entry name" value="SDRFAMILY"/>
</dbReference>
<evidence type="ECO:0000256" key="1">
    <source>
        <dbReference type="ARBA" id="ARBA00006484"/>
    </source>
</evidence>
<evidence type="ECO:0000313" key="5">
    <source>
        <dbReference type="Proteomes" id="UP000075025"/>
    </source>
</evidence>
<dbReference type="GO" id="GO:0016491">
    <property type="term" value="F:oxidoreductase activity"/>
    <property type="evidence" value="ECO:0007669"/>
    <property type="project" value="UniProtKB-KW"/>
</dbReference>
<gene>
    <name evidence="4" type="ORF">NS220_10650</name>
</gene>
<keyword evidence="2" id="KW-0560">Oxidoreductase</keyword>
<dbReference type="SUPFAM" id="SSF51735">
    <property type="entry name" value="NAD(P)-binding Rossmann-fold domains"/>
    <property type="match status" value="1"/>
</dbReference>
<dbReference type="FunFam" id="3.40.50.720:FF:000084">
    <property type="entry name" value="Short-chain dehydrogenase reductase"/>
    <property type="match status" value="1"/>
</dbReference>
<reference evidence="4 5" key="1">
    <citation type="journal article" date="2016" name="Front. Microbiol.">
        <title>Genomic Resource of Rice Seed Associated Bacteria.</title>
        <authorList>
            <person name="Midha S."/>
            <person name="Bansal K."/>
            <person name="Sharma S."/>
            <person name="Kumar N."/>
            <person name="Patil P.P."/>
            <person name="Chaudhry V."/>
            <person name="Patil P.B."/>
        </authorList>
    </citation>
    <scope>NUCLEOTIDE SEQUENCE [LARGE SCALE GENOMIC DNA]</scope>
    <source>
        <strain evidence="4 5">NS220</strain>
    </source>
</reference>
<dbReference type="InterPro" id="IPR057326">
    <property type="entry name" value="KR_dom"/>
</dbReference>
<dbReference type="OrthoDB" id="517007at2"/>
<dbReference type="PROSITE" id="PS00061">
    <property type="entry name" value="ADH_SHORT"/>
    <property type="match status" value="1"/>
</dbReference>
<dbReference type="PRINTS" id="PR00081">
    <property type="entry name" value="GDHRDH"/>
</dbReference>
<proteinExistence type="inferred from homology"/>
<dbReference type="Pfam" id="PF13561">
    <property type="entry name" value="adh_short_C2"/>
    <property type="match status" value="1"/>
</dbReference>
<dbReference type="SMART" id="SM00822">
    <property type="entry name" value="PKS_KR"/>
    <property type="match status" value="1"/>
</dbReference>
<dbReference type="PANTHER" id="PTHR43639">
    <property type="entry name" value="OXIDOREDUCTASE, SHORT-CHAIN DEHYDROGENASE/REDUCTASE FAMILY (AFU_ORTHOLOGUE AFUA_5G02870)"/>
    <property type="match status" value="1"/>
</dbReference>
<accession>A0A147EWA3</accession>
<dbReference type="InterPro" id="IPR020904">
    <property type="entry name" value="Sc_DH/Rdtase_CS"/>
</dbReference>
<sequence length="249" mass="25011">MARTSPVALVTGASGGIGSTVARALAEEGYAVAVAYGRGAEAAERVVAEIEARGGTARAFPADLADASSLAALFDAVIAAFGGIDVVVHAAAAFHKAPIVDTAPETIDEIVLANIAGTLHLARLSALHVRDGGAIVFVSSAITRLLPAGYTLYATSKAAVDALTTVLARELGARRITVNAVSPGPTRTAMMTADLTAGGDPDAQGTGILAATPLGRFGEPDDISAVILGLLEPTRWVNGQTIQASGGFV</sequence>
<dbReference type="InterPro" id="IPR036291">
    <property type="entry name" value="NAD(P)-bd_dom_sf"/>
</dbReference>
<dbReference type="Proteomes" id="UP000075025">
    <property type="component" value="Unassembled WGS sequence"/>
</dbReference>
<comment type="similarity">
    <text evidence="1">Belongs to the short-chain dehydrogenases/reductases (SDR) family.</text>
</comment>
<comment type="caution">
    <text evidence="4">The sequence shown here is derived from an EMBL/GenBank/DDBJ whole genome shotgun (WGS) entry which is preliminary data.</text>
</comment>
<dbReference type="EMBL" id="LDRT01000068">
    <property type="protein sequence ID" value="KTR93935.1"/>
    <property type="molecule type" value="Genomic_DNA"/>
</dbReference>
<evidence type="ECO:0000256" key="2">
    <source>
        <dbReference type="ARBA" id="ARBA00023002"/>
    </source>
</evidence>
<organism evidence="4 5">
    <name type="scientific">Microbacterium testaceum</name>
    <name type="common">Aureobacterium testaceum</name>
    <name type="synonym">Brevibacterium testaceum</name>
    <dbReference type="NCBI Taxonomy" id="2033"/>
    <lineage>
        <taxon>Bacteria</taxon>
        <taxon>Bacillati</taxon>
        <taxon>Actinomycetota</taxon>
        <taxon>Actinomycetes</taxon>
        <taxon>Micrococcales</taxon>
        <taxon>Microbacteriaceae</taxon>
        <taxon>Microbacterium</taxon>
    </lineage>
</organism>
<dbReference type="PANTHER" id="PTHR43639:SF1">
    <property type="entry name" value="SHORT-CHAIN DEHYDROGENASE_REDUCTASE FAMILY PROTEIN"/>
    <property type="match status" value="1"/>
</dbReference>